<evidence type="ECO:0000256" key="1">
    <source>
        <dbReference type="ARBA" id="ARBA00006281"/>
    </source>
</evidence>
<dbReference type="Pfam" id="PF20981">
    <property type="entry name" value="AAR2_1st"/>
    <property type="match status" value="1"/>
</dbReference>
<dbReference type="PANTHER" id="PTHR12689">
    <property type="entry name" value="A1 CISTRON SPLICING FACTOR AAR2-RELATED"/>
    <property type="match status" value="1"/>
</dbReference>
<proteinExistence type="inferred from homology"/>
<sequence>MRPTETILLPRLPPRTLVGLDLLSFTSTEQFYGISDLPPGWHFLYTGTTESFSLRCGSWLYVGDINSTYAQQQRNPTPTSGTVARYRALGNDEQIEVRIWKWNEDAESLAPLRSDSDSNRLEAMRWKANLGGLRQMGALFSYKKRERGGDGDEEDEDNDTVRSDWVKLTNRLSPEILSRILGNPIIDDDDRPSWSINSGCSAAEDAEHIPGISAAAAAEEDKNVSRDGERMEEKELRFLPIDLKRTWREGAIGRERTEAAQDRSWALGNLIRRYSQDLDEKTGESQILGELQFCFLMILTLMNYSCLSQWKRLLSLILTCSTAIRERQSFFRDVLQLLRLQLRHCDDVDGGLFEMDGDYDANFLRKLLTDFRQSLQQQRQQQQEEAANDDVGSISAEMDALEEWVRAEYGWELRKDSIMRRGMLQLEDGEEIEMEMSGADEDDETGEYAPVIVDMGDTIEAAADFDMPMN</sequence>
<dbReference type="STRING" id="1441469.A0A225AE02"/>
<dbReference type="RefSeq" id="XP_020117364.1">
    <property type="nucleotide sequence ID" value="XM_020262538.1"/>
</dbReference>
<dbReference type="CDD" id="cd13778">
    <property type="entry name" value="Aar2_C"/>
    <property type="match status" value="1"/>
</dbReference>
<comment type="caution">
    <text evidence="4">The sequence shown here is derived from an EMBL/GenBank/DDBJ whole genome shotgun (WGS) entry which is preliminary data.</text>
</comment>
<evidence type="ECO:0000313" key="4">
    <source>
        <dbReference type="EMBL" id="OKL57243.1"/>
    </source>
</evidence>
<dbReference type="InterPro" id="IPR038516">
    <property type="entry name" value="AAR2_N_sf"/>
</dbReference>
<feature type="domain" description="AAR2 C-terminal" evidence="2">
    <location>
        <begin position="238"/>
        <end position="413"/>
    </location>
</feature>
<evidence type="ECO:0000313" key="5">
    <source>
        <dbReference type="Proteomes" id="UP000214365"/>
    </source>
</evidence>
<name>A0A225AE02_TALAT</name>
<dbReference type="InterPro" id="IPR033648">
    <property type="entry name" value="AAR2_C"/>
</dbReference>
<dbReference type="InterPro" id="IPR038514">
    <property type="entry name" value="AAR2_C_sf"/>
</dbReference>
<dbReference type="CDD" id="cd13777">
    <property type="entry name" value="Aar2_N"/>
    <property type="match status" value="1"/>
</dbReference>
<dbReference type="OrthoDB" id="201752at2759"/>
<dbReference type="GO" id="GO:0000244">
    <property type="term" value="P:spliceosomal tri-snRNP complex assembly"/>
    <property type="evidence" value="ECO:0007669"/>
    <property type="project" value="TreeGrafter"/>
</dbReference>
<reference evidence="4 5" key="1">
    <citation type="submission" date="2015-06" db="EMBL/GenBank/DDBJ databases">
        <title>Talaromyces atroroseus IBT 11181 draft genome.</title>
        <authorList>
            <person name="Rasmussen K.B."/>
            <person name="Rasmussen S."/>
            <person name="Petersen B."/>
            <person name="Sicheritz-Ponten T."/>
            <person name="Mortensen U.H."/>
            <person name="Thrane U."/>
        </authorList>
    </citation>
    <scope>NUCLEOTIDE SEQUENCE [LARGE SCALE GENOMIC DNA]</scope>
    <source>
        <strain evidence="4 5">IBT 11181</strain>
    </source>
</reference>
<evidence type="ECO:0000259" key="2">
    <source>
        <dbReference type="Pfam" id="PF05282"/>
    </source>
</evidence>
<accession>A0A225AE02</accession>
<keyword evidence="5" id="KW-1185">Reference proteome</keyword>
<evidence type="ECO:0000259" key="3">
    <source>
        <dbReference type="Pfam" id="PF20981"/>
    </source>
</evidence>
<dbReference type="Gene3D" id="1.25.40.550">
    <property type="entry name" value="Aar2, C-terminal domain-like"/>
    <property type="match status" value="1"/>
</dbReference>
<dbReference type="Proteomes" id="UP000214365">
    <property type="component" value="Unassembled WGS sequence"/>
</dbReference>
<gene>
    <name evidence="4" type="ORF">UA08_07623</name>
</gene>
<organism evidence="4 5">
    <name type="scientific">Talaromyces atroroseus</name>
    <dbReference type="NCBI Taxonomy" id="1441469"/>
    <lineage>
        <taxon>Eukaryota</taxon>
        <taxon>Fungi</taxon>
        <taxon>Dikarya</taxon>
        <taxon>Ascomycota</taxon>
        <taxon>Pezizomycotina</taxon>
        <taxon>Eurotiomycetes</taxon>
        <taxon>Eurotiomycetidae</taxon>
        <taxon>Eurotiales</taxon>
        <taxon>Trichocomaceae</taxon>
        <taxon>Talaromyces</taxon>
        <taxon>Talaromyces sect. Trachyspermi</taxon>
    </lineage>
</organism>
<protein>
    <submittedName>
        <fullName evidence="4">Uncharacterized protein</fullName>
    </submittedName>
</protein>
<comment type="similarity">
    <text evidence="1">Belongs to the AAR2 family.</text>
</comment>
<dbReference type="GeneID" id="31007379"/>
<dbReference type="PANTHER" id="PTHR12689:SF4">
    <property type="entry name" value="PROTEIN AAR2 HOMOLOG"/>
    <property type="match status" value="1"/>
</dbReference>
<dbReference type="InterPro" id="IPR007946">
    <property type="entry name" value="AAR2"/>
</dbReference>
<feature type="domain" description="AAR2 N-terminal" evidence="3">
    <location>
        <begin position="4"/>
        <end position="182"/>
    </location>
</feature>
<dbReference type="EMBL" id="LFMY01000012">
    <property type="protein sequence ID" value="OKL57243.1"/>
    <property type="molecule type" value="Genomic_DNA"/>
</dbReference>
<dbReference type="InterPro" id="IPR033647">
    <property type="entry name" value="Aar2_N"/>
</dbReference>
<dbReference type="Gene3D" id="2.60.34.20">
    <property type="match status" value="1"/>
</dbReference>
<dbReference type="Pfam" id="PF05282">
    <property type="entry name" value="AAR2"/>
    <property type="match status" value="1"/>
</dbReference>
<dbReference type="AlphaFoldDB" id="A0A225AE02"/>